<dbReference type="Pfam" id="PF04481">
    <property type="entry name" value="DUF561"/>
    <property type="match status" value="1"/>
</dbReference>
<dbReference type="GeneID" id="38573173"/>
<comment type="similarity">
    <text evidence="2">Belongs to the ycf23 family.</text>
</comment>
<dbReference type="AlphaFoldDB" id="A0A3G2QXV7"/>
<geneLocation type="plastid" evidence="5"/>
<evidence type="ECO:0000256" key="4">
    <source>
        <dbReference type="ARBA" id="ARBA00022640"/>
    </source>
</evidence>
<proteinExistence type="inferred from homology"/>
<evidence type="ECO:0000256" key="2">
    <source>
        <dbReference type="ARBA" id="ARBA00009664"/>
    </source>
</evidence>
<evidence type="ECO:0000313" key="5">
    <source>
        <dbReference type="EMBL" id="AYO27913.1"/>
    </source>
</evidence>
<dbReference type="PANTHER" id="PTHR36895">
    <property type="match status" value="1"/>
</dbReference>
<gene>
    <name evidence="5" type="primary">ycf23</name>
</gene>
<evidence type="ECO:0000256" key="1">
    <source>
        <dbReference type="ARBA" id="ARBA00004474"/>
    </source>
</evidence>
<accession>A0A3G2QXV7</accession>
<dbReference type="EMBL" id="MG922864">
    <property type="protein sequence ID" value="AYO27913.1"/>
    <property type="molecule type" value="Genomic_DNA"/>
</dbReference>
<name>A0A3G2QXV7_9FLOR</name>
<keyword evidence="4 5" id="KW-0934">Plastid</keyword>
<dbReference type="PANTHER" id="PTHR36895:SF1">
    <property type="entry name" value="YCF23 PROTEIN"/>
    <property type="match status" value="1"/>
</dbReference>
<dbReference type="InterPro" id="IPR007570">
    <property type="entry name" value="Uncharacterised_Ycf23"/>
</dbReference>
<dbReference type="SUPFAM" id="SSF51395">
    <property type="entry name" value="FMN-linked oxidoreductases"/>
    <property type="match status" value="1"/>
</dbReference>
<organism evidence="5">
    <name type="scientific">Gelidium kathyanniae</name>
    <dbReference type="NCBI Taxonomy" id="2483893"/>
    <lineage>
        <taxon>Eukaryota</taxon>
        <taxon>Rhodophyta</taxon>
        <taxon>Florideophyceae</taxon>
        <taxon>Rhodymeniophycidae</taxon>
        <taxon>Gelidiales</taxon>
        <taxon>Gelidiaceae</taxon>
        <taxon>Gelidium</taxon>
    </lineage>
</organism>
<evidence type="ECO:0000256" key="3">
    <source>
        <dbReference type="ARBA" id="ARBA00021523"/>
    </source>
</evidence>
<sequence>MSLAIARLKQDLENKQVIKIIAGLSNFNVANVIKTVKAAEIAGGTYVDVASNPKLVKVLKSFTNLPICVSSIDTQELYNCLLAGADILEIGNFDAFYSKHIYFSISQIINLAKEVKSFSKNKPLCITIPHILSLSDQLYLVQQLQKLDINMIQTEGYTNKASIVPNISSYILQATNFSSSTLSASYILSNYTNIPVIASSNINLVSAPIALSYGASGIGICSSLQNLKLIHQQVDCINQLKSSISLYKTEMSTSHIQAFAKASLADL</sequence>
<dbReference type="GO" id="GO:0009536">
    <property type="term" value="C:plastid"/>
    <property type="evidence" value="ECO:0007669"/>
    <property type="project" value="UniProtKB-SubCell"/>
</dbReference>
<dbReference type="RefSeq" id="YP_009546565.1">
    <property type="nucleotide sequence ID" value="NC_040158.1"/>
</dbReference>
<reference evidence="5" key="1">
    <citation type="submission" date="2018-02" db="EMBL/GenBank/DDBJ databases">
        <title>Two new speices of Gelidium (Gelidiales, Rhodophyta) from California, USA.</title>
        <authorList>
            <person name="Hughey J.R."/>
            <person name="Boo G.H."/>
        </authorList>
    </citation>
    <scope>NUCLEOTIDE SEQUENCE</scope>
    <source>
        <strain evidence="5">Saxicolous in mid-intertidal on shaded rock faces</strain>
    </source>
</reference>
<protein>
    <recommendedName>
        <fullName evidence="3">Uncharacterized protein ycf23</fullName>
    </recommendedName>
</protein>
<comment type="subcellular location">
    <subcellularLocation>
        <location evidence="1">Plastid</location>
    </subcellularLocation>
</comment>